<keyword evidence="2" id="KW-0732">Signal</keyword>
<organism evidence="4 5">
    <name type="scientific">Helicovermis profundi</name>
    <dbReference type="NCBI Taxonomy" id="3065157"/>
    <lineage>
        <taxon>Bacteria</taxon>
        <taxon>Bacillati</taxon>
        <taxon>Bacillota</taxon>
        <taxon>Clostridia</taxon>
        <taxon>Helicovermis</taxon>
    </lineage>
</organism>
<evidence type="ECO:0000259" key="3">
    <source>
        <dbReference type="PROSITE" id="PS51352"/>
    </source>
</evidence>
<dbReference type="EMBL" id="AP028654">
    <property type="protein sequence ID" value="BEP28564.1"/>
    <property type="molecule type" value="Genomic_DNA"/>
</dbReference>
<feature type="domain" description="Thioredoxin" evidence="3">
    <location>
        <begin position="74"/>
        <end position="210"/>
    </location>
</feature>
<reference evidence="4 5" key="1">
    <citation type="submission" date="2023-08" db="EMBL/GenBank/DDBJ databases">
        <title>Helicovermis profunda gen. nov., sp. nov., a novel mesophilic, fermentative bacterium within the Bacillota from a deep-sea hydrothermal vent chimney.</title>
        <authorList>
            <person name="Miyazaki U."/>
            <person name="Mizutani D."/>
            <person name="Hashimoto Y."/>
            <person name="Tame A."/>
            <person name="Sawayama S."/>
            <person name="Miyazaki J."/>
            <person name="Takai K."/>
            <person name="Nakagawa S."/>
        </authorList>
    </citation>
    <scope>NUCLEOTIDE SEQUENCE [LARGE SCALE GENOMIC DNA]</scope>
    <source>
        <strain evidence="4 5">S502</strain>
    </source>
</reference>
<dbReference type="PROSITE" id="PS51257">
    <property type="entry name" value="PROKAR_LIPOPROTEIN"/>
    <property type="match status" value="1"/>
</dbReference>
<evidence type="ECO:0000256" key="1">
    <source>
        <dbReference type="SAM" id="MobiDB-lite"/>
    </source>
</evidence>
<dbReference type="InterPro" id="IPR000866">
    <property type="entry name" value="AhpC/TSA"/>
</dbReference>
<dbReference type="PROSITE" id="PS51352">
    <property type="entry name" value="THIOREDOXIN_2"/>
    <property type="match status" value="1"/>
</dbReference>
<dbReference type="InterPro" id="IPR013766">
    <property type="entry name" value="Thioredoxin_domain"/>
</dbReference>
<dbReference type="GO" id="GO:0016209">
    <property type="term" value="F:antioxidant activity"/>
    <property type="evidence" value="ECO:0007669"/>
    <property type="project" value="InterPro"/>
</dbReference>
<dbReference type="SUPFAM" id="SSF52833">
    <property type="entry name" value="Thioredoxin-like"/>
    <property type="match status" value="1"/>
</dbReference>
<dbReference type="GO" id="GO:0016491">
    <property type="term" value="F:oxidoreductase activity"/>
    <property type="evidence" value="ECO:0007669"/>
    <property type="project" value="InterPro"/>
</dbReference>
<dbReference type="Proteomes" id="UP001321786">
    <property type="component" value="Chromosome"/>
</dbReference>
<dbReference type="PANTHER" id="PTHR42852">
    <property type="entry name" value="THIOL:DISULFIDE INTERCHANGE PROTEIN DSBE"/>
    <property type="match status" value="1"/>
</dbReference>
<dbReference type="KEGG" id="hprf:HLPR_08950"/>
<dbReference type="InterPro" id="IPR036249">
    <property type="entry name" value="Thioredoxin-like_sf"/>
</dbReference>
<proteinExistence type="predicted"/>
<accession>A0AAU9EB80</accession>
<evidence type="ECO:0000313" key="5">
    <source>
        <dbReference type="Proteomes" id="UP001321786"/>
    </source>
</evidence>
<dbReference type="CDD" id="cd02966">
    <property type="entry name" value="TlpA_like_family"/>
    <property type="match status" value="1"/>
</dbReference>
<feature type="signal peptide" evidence="2">
    <location>
        <begin position="1"/>
        <end position="22"/>
    </location>
</feature>
<dbReference type="InterPro" id="IPR050553">
    <property type="entry name" value="Thioredoxin_ResA/DsbE_sf"/>
</dbReference>
<sequence length="212" mass="23943">MKKKFVVAIILGLLILSLVACSTSTQKEDTVKNDLSKNTEVNKNSDNSVDSTKESNQNNDTSSEKFYVEKGITIEKDKPLPNFVLEGLDGSIIDLSKYKGEYVILNFWATWCKYCKTEMPDLEEFQKNHEDFTLIAINVDEPKDIVKKYIEDGGYTFEVALDKGGNVAKEYGISAYPTSYFLDKDGKLIGVVQGMMTKDGLNDVYDYINKNY</sequence>
<dbReference type="Pfam" id="PF00578">
    <property type="entry name" value="AhpC-TSA"/>
    <property type="match status" value="1"/>
</dbReference>
<protein>
    <recommendedName>
        <fullName evidence="3">Thioredoxin domain-containing protein</fullName>
    </recommendedName>
</protein>
<feature type="chain" id="PRO_5043437441" description="Thioredoxin domain-containing protein" evidence="2">
    <location>
        <begin position="23"/>
        <end position="212"/>
    </location>
</feature>
<dbReference type="RefSeq" id="WP_338536877.1">
    <property type="nucleotide sequence ID" value="NZ_AP028654.1"/>
</dbReference>
<dbReference type="Gene3D" id="3.40.30.10">
    <property type="entry name" value="Glutaredoxin"/>
    <property type="match status" value="1"/>
</dbReference>
<name>A0AAU9EB80_9FIRM</name>
<feature type="compositionally biased region" description="Polar residues" evidence="1">
    <location>
        <begin position="38"/>
        <end position="61"/>
    </location>
</feature>
<gene>
    <name evidence="4" type="ORF">HLPR_08950</name>
</gene>
<feature type="region of interest" description="Disordered" evidence="1">
    <location>
        <begin position="31"/>
        <end position="61"/>
    </location>
</feature>
<evidence type="ECO:0000313" key="4">
    <source>
        <dbReference type="EMBL" id="BEP28564.1"/>
    </source>
</evidence>
<dbReference type="PANTHER" id="PTHR42852:SF17">
    <property type="entry name" value="THIOREDOXIN-LIKE PROTEIN HI_1115"/>
    <property type="match status" value="1"/>
</dbReference>
<dbReference type="AlphaFoldDB" id="A0AAU9EB80"/>
<keyword evidence="5" id="KW-1185">Reference proteome</keyword>
<evidence type="ECO:0000256" key="2">
    <source>
        <dbReference type="SAM" id="SignalP"/>
    </source>
</evidence>